<organism evidence="2">
    <name type="scientific">marine sediment metagenome</name>
    <dbReference type="NCBI Taxonomy" id="412755"/>
    <lineage>
        <taxon>unclassified sequences</taxon>
        <taxon>metagenomes</taxon>
        <taxon>ecological metagenomes</taxon>
    </lineage>
</organism>
<evidence type="ECO:0000256" key="1">
    <source>
        <dbReference type="SAM" id="MobiDB-lite"/>
    </source>
</evidence>
<dbReference type="InterPro" id="IPR027417">
    <property type="entry name" value="P-loop_NTPase"/>
</dbReference>
<dbReference type="SUPFAM" id="SSF52540">
    <property type="entry name" value="P-loop containing nucleoside triphosphate hydrolases"/>
    <property type="match status" value="1"/>
</dbReference>
<protein>
    <recommendedName>
        <fullName evidence="3">AAA+ ATPase domain-containing protein</fullName>
    </recommendedName>
</protein>
<dbReference type="Gene3D" id="3.40.50.300">
    <property type="entry name" value="P-loop containing nucleotide triphosphate hydrolases"/>
    <property type="match status" value="1"/>
</dbReference>
<sequence length="341" mass="37743">MNKRSKSSTARRQHPNDTPRPAKRNIRTANFGPRSSTGEAITTITASALQSKEFPPLQYAVDGYLAEGVTLLAGKPKIGKSWMALDFAMAVATGDLALGSVRCRKGAILYCALEDNHRRLQRRMSQLYGDVEHWPPGLHFATEVRRLGDGLVDDLRDWIEAHHPKLVILDTFAGVRPQSRREGYDADYAALSPLQEMAGQMGVAILVIHHLRKMLGDDPFDMISGTTGLTGAVDTAFVLHRGKQGVTLYGRGREIEEMEQAVEFVGGMWKLLGDAAEVRRSEERCAILEVVEGADEPLGPKEIAEALSWKADNVKQLLFKMHRDGELKKHGRGRYSAADEM</sequence>
<feature type="compositionally biased region" description="Basic residues" evidence="1">
    <location>
        <begin position="1"/>
        <end position="13"/>
    </location>
</feature>
<comment type="caution">
    <text evidence="2">The sequence shown here is derived from an EMBL/GenBank/DDBJ whole genome shotgun (WGS) entry which is preliminary data.</text>
</comment>
<name>A0A0F9RTQ1_9ZZZZ</name>
<feature type="region of interest" description="Disordered" evidence="1">
    <location>
        <begin position="1"/>
        <end position="37"/>
    </location>
</feature>
<evidence type="ECO:0000313" key="2">
    <source>
        <dbReference type="EMBL" id="KKN20633.1"/>
    </source>
</evidence>
<evidence type="ECO:0008006" key="3">
    <source>
        <dbReference type="Google" id="ProtNLM"/>
    </source>
</evidence>
<gene>
    <name evidence="2" type="ORF">LCGC14_0933610</name>
</gene>
<dbReference type="AlphaFoldDB" id="A0A0F9RTQ1"/>
<dbReference type="EMBL" id="LAZR01003223">
    <property type="protein sequence ID" value="KKN20633.1"/>
    <property type="molecule type" value="Genomic_DNA"/>
</dbReference>
<dbReference type="Pfam" id="PF13481">
    <property type="entry name" value="AAA_25"/>
    <property type="match status" value="1"/>
</dbReference>
<proteinExistence type="predicted"/>
<reference evidence="2" key="1">
    <citation type="journal article" date="2015" name="Nature">
        <title>Complex archaea that bridge the gap between prokaryotes and eukaryotes.</title>
        <authorList>
            <person name="Spang A."/>
            <person name="Saw J.H."/>
            <person name="Jorgensen S.L."/>
            <person name="Zaremba-Niedzwiedzka K."/>
            <person name="Martijn J."/>
            <person name="Lind A.E."/>
            <person name="van Eijk R."/>
            <person name="Schleper C."/>
            <person name="Guy L."/>
            <person name="Ettema T.J."/>
        </authorList>
    </citation>
    <scope>NUCLEOTIDE SEQUENCE</scope>
</reference>
<accession>A0A0F9RTQ1</accession>